<dbReference type="EMBL" id="GG738851">
    <property type="protein sequence ID" value="EFC48447.1"/>
    <property type="molecule type" value="Genomic_DNA"/>
</dbReference>
<keyword evidence="3" id="KW-1185">Reference proteome</keyword>
<dbReference type="GeneID" id="8848377"/>
<dbReference type="RefSeq" id="XP_002681191.1">
    <property type="nucleotide sequence ID" value="XM_002681145.1"/>
</dbReference>
<dbReference type="KEGG" id="ngr:NAEGRDRAFT_63564"/>
<dbReference type="AlphaFoldDB" id="D2V418"/>
<organism evidence="3">
    <name type="scientific">Naegleria gruberi</name>
    <name type="common">Amoeba</name>
    <dbReference type="NCBI Taxonomy" id="5762"/>
    <lineage>
        <taxon>Eukaryota</taxon>
        <taxon>Discoba</taxon>
        <taxon>Heterolobosea</taxon>
        <taxon>Tetramitia</taxon>
        <taxon>Eutetramitia</taxon>
        <taxon>Vahlkampfiidae</taxon>
        <taxon>Naegleria</taxon>
    </lineage>
</organism>
<accession>D2V418</accession>
<dbReference type="Proteomes" id="UP000006671">
    <property type="component" value="Unassembled WGS sequence"/>
</dbReference>
<gene>
    <name evidence="2" type="ORF">NAEGRDRAFT_63564</name>
</gene>
<name>D2V418_NAEGR</name>
<feature type="chain" id="PRO_5003038309" evidence="1">
    <location>
        <begin position="21"/>
        <end position="178"/>
    </location>
</feature>
<feature type="signal peptide" evidence="1">
    <location>
        <begin position="1"/>
        <end position="20"/>
    </location>
</feature>
<evidence type="ECO:0000313" key="2">
    <source>
        <dbReference type="EMBL" id="EFC48447.1"/>
    </source>
</evidence>
<proteinExistence type="predicted"/>
<evidence type="ECO:0000256" key="1">
    <source>
        <dbReference type="SAM" id="SignalP"/>
    </source>
</evidence>
<evidence type="ECO:0000313" key="3">
    <source>
        <dbReference type="Proteomes" id="UP000006671"/>
    </source>
</evidence>
<dbReference type="InParanoid" id="D2V418"/>
<reference evidence="2 3" key="1">
    <citation type="journal article" date="2010" name="Cell">
        <title>The genome of Naegleria gruberi illuminates early eukaryotic versatility.</title>
        <authorList>
            <person name="Fritz-Laylin L.K."/>
            <person name="Prochnik S.E."/>
            <person name="Ginger M.L."/>
            <person name="Dacks J.B."/>
            <person name="Carpenter M.L."/>
            <person name="Field M.C."/>
            <person name="Kuo A."/>
            <person name="Paredez A."/>
            <person name="Chapman J."/>
            <person name="Pham J."/>
            <person name="Shu S."/>
            <person name="Neupane R."/>
            <person name="Cipriano M."/>
            <person name="Mancuso J."/>
            <person name="Tu H."/>
            <person name="Salamov A."/>
            <person name="Lindquist E."/>
            <person name="Shapiro H."/>
            <person name="Lucas S."/>
            <person name="Grigoriev I.V."/>
            <person name="Cande W.Z."/>
            <person name="Fulton C."/>
            <person name="Rokhsar D.S."/>
            <person name="Dawson S.C."/>
        </authorList>
    </citation>
    <scope>NUCLEOTIDE SEQUENCE [LARGE SCALE GENOMIC DNA]</scope>
    <source>
        <strain evidence="2 3">NEG-M</strain>
    </source>
</reference>
<keyword evidence="1" id="KW-0732">Signal</keyword>
<protein>
    <submittedName>
        <fullName evidence="2">Predicted protein</fullName>
    </submittedName>
</protein>
<dbReference type="VEuPathDB" id="AmoebaDB:NAEGRDRAFT_63564"/>
<sequence length="178" mass="18704">MKSIFIIAALLIAALASVNAQYMRTTLYKDSTCTASPAYLDMYVKTDNCASSIVPVTCVNSTSVYTSLACASAVPVGGKNTLQVNIYADNTCGAISISQILPIDTCISSTDGSSMKSTGCKTMTLYSDADCKTVKNTVDYAAFNGVCNLGTKYLCNNAQKIGLTTVVMMVAALLSIVF</sequence>